<keyword evidence="3" id="KW-1185">Reference proteome</keyword>
<evidence type="ECO:0000256" key="1">
    <source>
        <dbReference type="SAM" id="MobiDB-lite"/>
    </source>
</evidence>
<dbReference type="AlphaFoldDB" id="A0A8T0JBC4"/>
<protein>
    <submittedName>
        <fullName evidence="2">Uncharacterized protein</fullName>
    </submittedName>
</protein>
<feature type="region of interest" description="Disordered" evidence="1">
    <location>
        <begin position="32"/>
        <end position="84"/>
    </location>
</feature>
<sequence>MVRKGCGFPWGGKSTAGEGLRYARDAKCPRCKAYSAPSTPRGTRSRSRSPRGRSASKSRGGCFGGSTVSTRSKYRDTGRNINPRALPIVLHPDHKPRKVAPMHRCQSPRRGCTDHRCHKDQRGWCTIS</sequence>
<reference evidence="2" key="1">
    <citation type="submission" date="2020-06" db="EMBL/GenBank/DDBJ databases">
        <title>WGS assembly of Ceratodon purpureus strain R40.</title>
        <authorList>
            <person name="Carey S.B."/>
            <person name="Jenkins J."/>
            <person name="Shu S."/>
            <person name="Lovell J.T."/>
            <person name="Sreedasyam A."/>
            <person name="Maumus F."/>
            <person name="Tiley G.P."/>
            <person name="Fernandez-Pozo N."/>
            <person name="Barry K."/>
            <person name="Chen C."/>
            <person name="Wang M."/>
            <person name="Lipzen A."/>
            <person name="Daum C."/>
            <person name="Saski C.A."/>
            <person name="Payton A.C."/>
            <person name="Mcbreen J.C."/>
            <person name="Conrad R.E."/>
            <person name="Kollar L.M."/>
            <person name="Olsson S."/>
            <person name="Huttunen S."/>
            <person name="Landis J.B."/>
            <person name="Wickett N.J."/>
            <person name="Johnson M.G."/>
            <person name="Rensing S.A."/>
            <person name="Grimwood J."/>
            <person name="Schmutz J."/>
            <person name="Mcdaniel S.F."/>
        </authorList>
    </citation>
    <scope>NUCLEOTIDE SEQUENCE</scope>
    <source>
        <strain evidence="2">R40</strain>
    </source>
</reference>
<evidence type="ECO:0000313" key="2">
    <source>
        <dbReference type="EMBL" id="KAG0593204.1"/>
    </source>
</evidence>
<comment type="caution">
    <text evidence="2">The sequence shown here is derived from an EMBL/GenBank/DDBJ whole genome shotgun (WGS) entry which is preliminary data.</text>
</comment>
<accession>A0A8T0JBC4</accession>
<evidence type="ECO:0000313" key="3">
    <source>
        <dbReference type="Proteomes" id="UP000822688"/>
    </source>
</evidence>
<feature type="compositionally biased region" description="Basic residues" evidence="1">
    <location>
        <begin position="43"/>
        <end position="56"/>
    </location>
</feature>
<name>A0A8T0JBC4_CERPU</name>
<proteinExistence type="predicted"/>
<feature type="region of interest" description="Disordered" evidence="1">
    <location>
        <begin position="93"/>
        <end position="112"/>
    </location>
</feature>
<gene>
    <name evidence="2" type="ORF">KC19_1G311400</name>
</gene>
<dbReference type="Proteomes" id="UP000822688">
    <property type="component" value="Chromosome 1"/>
</dbReference>
<dbReference type="EMBL" id="CM026421">
    <property type="protein sequence ID" value="KAG0593204.1"/>
    <property type="molecule type" value="Genomic_DNA"/>
</dbReference>
<organism evidence="2 3">
    <name type="scientific">Ceratodon purpureus</name>
    <name type="common">Fire moss</name>
    <name type="synonym">Dicranum purpureum</name>
    <dbReference type="NCBI Taxonomy" id="3225"/>
    <lineage>
        <taxon>Eukaryota</taxon>
        <taxon>Viridiplantae</taxon>
        <taxon>Streptophyta</taxon>
        <taxon>Embryophyta</taxon>
        <taxon>Bryophyta</taxon>
        <taxon>Bryophytina</taxon>
        <taxon>Bryopsida</taxon>
        <taxon>Dicranidae</taxon>
        <taxon>Pseudoditrichales</taxon>
        <taxon>Ditrichaceae</taxon>
        <taxon>Ceratodon</taxon>
    </lineage>
</organism>